<proteinExistence type="predicted"/>
<evidence type="ECO:0000256" key="1">
    <source>
        <dbReference type="ARBA" id="ARBA00004651"/>
    </source>
</evidence>
<name>A0AAE3KY57_9EURY</name>
<dbReference type="InterPro" id="IPR012809">
    <property type="entry name" value="ECF_CbiQ"/>
</dbReference>
<sequence length="269" mass="30848">MQITLTDIERESYKDSPVHNLDGRVKILATVAIIVFAVSLPRIDDGNFTRLLVVEIYLILLILLARLNPLYILLRFLAVLPFGLAMILVQPFIRQPFIDTFTLYPVALPFGLTMTYEGIYFGLNLLAKYVASVTAIILLSSTTKMNDMVVSARRLGVPGEFTLLLTMMVRYLFVFWIVLKRIRVAQQTRLFDIWNKKTPRRWILEQVGYTISSLFVRSYEQGERTYISMLCRGYGGEAANMYVHRRKLDSRDILFSLTTAAMLTILTLA</sequence>
<accession>A0AAE3KY57</accession>
<dbReference type="PANTHER" id="PTHR34857">
    <property type="entry name" value="SLL0384 PROTEIN"/>
    <property type="match status" value="1"/>
</dbReference>
<gene>
    <name evidence="7" type="ORF">PV02_00695</name>
</gene>
<keyword evidence="2" id="KW-1003">Cell membrane</keyword>
<dbReference type="InterPro" id="IPR003339">
    <property type="entry name" value="ABC/ECF_trnsptr_transmembrane"/>
</dbReference>
<keyword evidence="3 6" id="KW-0812">Transmembrane</keyword>
<dbReference type="Proteomes" id="UP001206983">
    <property type="component" value="Unassembled WGS sequence"/>
</dbReference>
<feature type="transmembrane region" description="Helical" evidence="6">
    <location>
        <begin position="47"/>
        <end position="65"/>
    </location>
</feature>
<evidence type="ECO:0000256" key="3">
    <source>
        <dbReference type="ARBA" id="ARBA00022692"/>
    </source>
</evidence>
<dbReference type="Pfam" id="PF02361">
    <property type="entry name" value="CbiQ"/>
    <property type="match status" value="1"/>
</dbReference>
<dbReference type="CDD" id="cd16914">
    <property type="entry name" value="EcfT"/>
    <property type="match status" value="1"/>
</dbReference>
<protein>
    <submittedName>
        <fullName evidence="7">Cobalt transporter</fullName>
    </submittedName>
</protein>
<dbReference type="PANTHER" id="PTHR34857:SF2">
    <property type="entry name" value="SLL0384 PROTEIN"/>
    <property type="match status" value="1"/>
</dbReference>
<evidence type="ECO:0000256" key="5">
    <source>
        <dbReference type="ARBA" id="ARBA00023136"/>
    </source>
</evidence>
<comment type="caution">
    <text evidence="7">The sequence shown here is derived from an EMBL/GenBank/DDBJ whole genome shotgun (WGS) entry which is preliminary data.</text>
</comment>
<dbReference type="GO" id="GO:0043190">
    <property type="term" value="C:ATP-binding cassette (ABC) transporter complex"/>
    <property type="evidence" value="ECO:0007669"/>
    <property type="project" value="InterPro"/>
</dbReference>
<evidence type="ECO:0000256" key="2">
    <source>
        <dbReference type="ARBA" id="ARBA00022475"/>
    </source>
</evidence>
<dbReference type="NCBIfam" id="TIGR02454">
    <property type="entry name" value="ECF_T_CbiQ"/>
    <property type="match status" value="1"/>
</dbReference>
<feature type="transmembrane region" description="Helical" evidence="6">
    <location>
        <begin position="119"/>
        <end position="140"/>
    </location>
</feature>
<evidence type="ECO:0000313" key="8">
    <source>
        <dbReference type="Proteomes" id="UP001206983"/>
    </source>
</evidence>
<keyword evidence="8" id="KW-1185">Reference proteome</keyword>
<feature type="transmembrane region" description="Helical" evidence="6">
    <location>
        <begin position="161"/>
        <end position="179"/>
    </location>
</feature>
<keyword evidence="5 6" id="KW-0472">Membrane</keyword>
<evidence type="ECO:0000313" key="7">
    <source>
        <dbReference type="EMBL" id="MCQ6961778.1"/>
    </source>
</evidence>
<dbReference type="EMBL" id="JTEO01000001">
    <property type="protein sequence ID" value="MCQ6961778.1"/>
    <property type="molecule type" value="Genomic_DNA"/>
</dbReference>
<dbReference type="RefSeq" id="WP_256621401.1">
    <property type="nucleotide sequence ID" value="NZ_JTEO01000001.1"/>
</dbReference>
<keyword evidence="4 6" id="KW-1133">Transmembrane helix</keyword>
<feature type="transmembrane region" description="Helical" evidence="6">
    <location>
        <begin position="72"/>
        <end position="93"/>
    </location>
</feature>
<evidence type="ECO:0000256" key="4">
    <source>
        <dbReference type="ARBA" id="ARBA00022989"/>
    </source>
</evidence>
<reference evidence="7 8" key="1">
    <citation type="journal article" date="2011" name="Appl. Environ. Microbiol.">
        <title>Methanogenic archaea isolated from Taiwan's Chelungpu fault.</title>
        <authorList>
            <person name="Wu S.Y."/>
            <person name="Lai M.C."/>
        </authorList>
    </citation>
    <scope>NUCLEOTIDE SEQUENCE [LARGE SCALE GENOMIC DNA]</scope>
    <source>
        <strain evidence="7 8">St545Mb</strain>
    </source>
</reference>
<dbReference type="AlphaFoldDB" id="A0AAE3KY57"/>
<organism evidence="7 8">
    <name type="scientific">Methanolobus chelungpuianus</name>
    <dbReference type="NCBI Taxonomy" id="502115"/>
    <lineage>
        <taxon>Archaea</taxon>
        <taxon>Methanobacteriati</taxon>
        <taxon>Methanobacteriota</taxon>
        <taxon>Stenosarchaea group</taxon>
        <taxon>Methanomicrobia</taxon>
        <taxon>Methanosarcinales</taxon>
        <taxon>Methanosarcinaceae</taxon>
        <taxon>Methanolobus</taxon>
    </lineage>
</organism>
<dbReference type="InterPro" id="IPR051611">
    <property type="entry name" value="ECF_transporter_component"/>
</dbReference>
<dbReference type="GO" id="GO:0006824">
    <property type="term" value="P:cobalt ion transport"/>
    <property type="evidence" value="ECO:0007669"/>
    <property type="project" value="InterPro"/>
</dbReference>
<comment type="subcellular location">
    <subcellularLocation>
        <location evidence="1">Cell membrane</location>
        <topology evidence="1">Multi-pass membrane protein</topology>
    </subcellularLocation>
</comment>
<feature type="transmembrane region" description="Helical" evidence="6">
    <location>
        <begin position="21"/>
        <end position="41"/>
    </location>
</feature>
<evidence type="ECO:0000256" key="6">
    <source>
        <dbReference type="SAM" id="Phobius"/>
    </source>
</evidence>